<evidence type="ECO:0000313" key="6">
    <source>
        <dbReference type="Proteomes" id="UP001201449"/>
    </source>
</evidence>
<evidence type="ECO:0000256" key="1">
    <source>
        <dbReference type="ARBA" id="ARBA00006464"/>
    </source>
</evidence>
<gene>
    <name evidence="5" type="ORF">L0U89_16225</name>
</gene>
<dbReference type="Proteomes" id="UP001201449">
    <property type="component" value="Unassembled WGS sequence"/>
</dbReference>
<dbReference type="RefSeq" id="WP_234862475.1">
    <property type="nucleotide sequence ID" value="NZ_JAKEVZ010000013.1"/>
</dbReference>
<keyword evidence="3" id="KW-0812">Transmembrane</keyword>
<evidence type="ECO:0000259" key="4">
    <source>
        <dbReference type="Pfam" id="PF02397"/>
    </source>
</evidence>
<comment type="caution">
    <text evidence="5">The sequence shown here is derived from an EMBL/GenBank/DDBJ whole genome shotgun (WGS) entry which is preliminary data.</text>
</comment>
<evidence type="ECO:0000256" key="3">
    <source>
        <dbReference type="SAM" id="Phobius"/>
    </source>
</evidence>
<accession>A0ABS9BX19</accession>
<dbReference type="PANTHER" id="PTHR30576:SF8">
    <property type="entry name" value="UNDECAPRENYL-PHOSPHATE GALACTOSE PHOSPHOTRANSFERASE"/>
    <property type="match status" value="1"/>
</dbReference>
<feature type="region of interest" description="Disordered" evidence="2">
    <location>
        <begin position="193"/>
        <end position="212"/>
    </location>
</feature>
<keyword evidence="3" id="KW-1133">Transmembrane helix</keyword>
<keyword evidence="3" id="KW-0472">Membrane</keyword>
<organism evidence="5 6">
    <name type="scientific">Mariniradius sediminis</name>
    <dbReference type="NCBI Taxonomy" id="2909237"/>
    <lineage>
        <taxon>Bacteria</taxon>
        <taxon>Pseudomonadati</taxon>
        <taxon>Bacteroidota</taxon>
        <taxon>Cytophagia</taxon>
        <taxon>Cytophagales</taxon>
        <taxon>Cyclobacteriaceae</taxon>
        <taxon>Mariniradius</taxon>
    </lineage>
</organism>
<keyword evidence="6" id="KW-1185">Reference proteome</keyword>
<keyword evidence="5" id="KW-0808">Transferase</keyword>
<dbReference type="GO" id="GO:0016740">
    <property type="term" value="F:transferase activity"/>
    <property type="evidence" value="ECO:0007669"/>
    <property type="project" value="UniProtKB-KW"/>
</dbReference>
<evidence type="ECO:0000313" key="5">
    <source>
        <dbReference type="EMBL" id="MCF1752608.1"/>
    </source>
</evidence>
<dbReference type="Pfam" id="PF02397">
    <property type="entry name" value="Bac_transf"/>
    <property type="match status" value="1"/>
</dbReference>
<comment type="similarity">
    <text evidence="1">Belongs to the bacterial sugar transferase family.</text>
</comment>
<feature type="transmembrane region" description="Helical" evidence="3">
    <location>
        <begin position="12"/>
        <end position="36"/>
    </location>
</feature>
<protein>
    <submittedName>
        <fullName evidence="5">Sugar transferase</fullName>
    </submittedName>
</protein>
<dbReference type="EMBL" id="JAKEVZ010000013">
    <property type="protein sequence ID" value="MCF1752608.1"/>
    <property type="molecule type" value="Genomic_DNA"/>
</dbReference>
<dbReference type="InterPro" id="IPR003362">
    <property type="entry name" value="Bact_transf"/>
</dbReference>
<proteinExistence type="inferred from homology"/>
<sequence>MYRGWGKRFFDVFLAGVILVLSAPIFIIATLALATVNRGNPLFSQPRPGLHGKVFTLVKYKTMRDAFDHQGNLLPDNQRITKLGSFIRKASIDELPQLWNVLKGEMSLVGPRPLLVEYLPLYDERQARRHLVKPGITGWAQINGRNSLSWSDKFDLDIWYVDHISLHLDTKILLLTIKNVLFRKGVNNSENVPMPKFTGNSDIGDGPNSPTD</sequence>
<dbReference type="PANTHER" id="PTHR30576">
    <property type="entry name" value="COLANIC BIOSYNTHESIS UDP-GLUCOSE LIPID CARRIER TRANSFERASE"/>
    <property type="match status" value="1"/>
</dbReference>
<name>A0ABS9BX19_9BACT</name>
<evidence type="ECO:0000256" key="2">
    <source>
        <dbReference type="SAM" id="MobiDB-lite"/>
    </source>
</evidence>
<reference evidence="5 6" key="1">
    <citation type="submission" date="2022-01" db="EMBL/GenBank/DDBJ databases">
        <title>Mariniradius saccharolyticus sp. nov., isolated from sediment of a river.</title>
        <authorList>
            <person name="Liu H."/>
        </authorList>
    </citation>
    <scope>NUCLEOTIDE SEQUENCE [LARGE SCALE GENOMIC DNA]</scope>
    <source>
        <strain evidence="5 6">RY-2</strain>
    </source>
</reference>
<feature type="domain" description="Bacterial sugar transferase" evidence="4">
    <location>
        <begin position="7"/>
        <end position="181"/>
    </location>
</feature>